<evidence type="ECO:0000313" key="2">
    <source>
        <dbReference type="Proteomes" id="UP001589867"/>
    </source>
</evidence>
<dbReference type="Proteomes" id="UP001589867">
    <property type="component" value="Unassembled WGS sequence"/>
</dbReference>
<dbReference type="InterPro" id="IPR046251">
    <property type="entry name" value="DUF6284"/>
</dbReference>
<name>A0ABV6MHQ3_9ACTN</name>
<comment type="caution">
    <text evidence="1">The sequence shown here is derived from an EMBL/GenBank/DDBJ whole genome shotgun (WGS) entry which is preliminary data.</text>
</comment>
<proteinExistence type="predicted"/>
<dbReference type="EMBL" id="JBHLUH010000094">
    <property type="protein sequence ID" value="MFC0533957.1"/>
    <property type="molecule type" value="Genomic_DNA"/>
</dbReference>
<accession>A0ABV6MHQ3</accession>
<evidence type="ECO:0000313" key="1">
    <source>
        <dbReference type="EMBL" id="MFC0533957.1"/>
    </source>
</evidence>
<organism evidence="1 2">
    <name type="scientific">Phytohabitans kaempferiae</name>
    <dbReference type="NCBI Taxonomy" id="1620943"/>
    <lineage>
        <taxon>Bacteria</taxon>
        <taxon>Bacillati</taxon>
        <taxon>Actinomycetota</taxon>
        <taxon>Actinomycetes</taxon>
        <taxon>Micromonosporales</taxon>
        <taxon>Micromonosporaceae</taxon>
    </lineage>
</organism>
<keyword evidence="2" id="KW-1185">Reference proteome</keyword>
<reference evidence="1 2" key="1">
    <citation type="submission" date="2024-09" db="EMBL/GenBank/DDBJ databases">
        <authorList>
            <person name="Sun Q."/>
            <person name="Mori K."/>
        </authorList>
    </citation>
    <scope>NUCLEOTIDE SEQUENCE [LARGE SCALE GENOMIC DNA]</scope>
    <source>
        <strain evidence="1 2">TBRC 3947</strain>
    </source>
</reference>
<gene>
    <name evidence="1" type="ORF">ACFFIA_40795</name>
</gene>
<sequence length="81" mass="8833">MDTFNVPTAGFGPTVEDLAAIEAEWPLIEAELNLLDAEIRMVTADGNPSDLDWRRLRRATSRVLREAAALSARPADPSRAA</sequence>
<dbReference type="RefSeq" id="WP_377262222.1">
    <property type="nucleotide sequence ID" value="NZ_JBHLUH010000094.1"/>
</dbReference>
<protein>
    <submittedName>
        <fullName evidence="1">DUF6284 family protein</fullName>
    </submittedName>
</protein>
<dbReference type="Pfam" id="PF19801">
    <property type="entry name" value="DUF6284"/>
    <property type="match status" value="1"/>
</dbReference>